<dbReference type="Proteomes" id="UP000053237">
    <property type="component" value="Unassembled WGS sequence"/>
</dbReference>
<evidence type="ECO:0000313" key="2">
    <source>
        <dbReference type="Proteomes" id="UP000053237"/>
    </source>
</evidence>
<gene>
    <name evidence="1" type="ORF">BN9_121700</name>
</gene>
<reference evidence="1 2" key="1">
    <citation type="submission" date="2012-05" db="EMBL/GenBank/DDBJ databases">
        <title>Recombination and specialization in a pathogen metapopulation.</title>
        <authorList>
            <person name="Gardiner A."/>
            <person name="Kemen E."/>
            <person name="Schultz-Larsen T."/>
            <person name="MacLean D."/>
            <person name="Van Oosterhout C."/>
            <person name="Jones J.D.G."/>
        </authorList>
    </citation>
    <scope>NUCLEOTIDE SEQUENCE [LARGE SCALE GENOMIC DNA]</scope>
    <source>
        <strain evidence="1 2">Ac Nc2</strain>
    </source>
</reference>
<keyword evidence="2" id="KW-1185">Reference proteome</keyword>
<sequence length="161" mass="17970">MEYKYSHTFCAGVNSNLYRVLEGAEENKLEKVSQLFGFDALWSIATGSTNAVTNLYIQELFCVYHSVHNMEGPHRHSCKHNHRVVGVFYPQLESIAKETIRESDVEIVDHCGSRLSGILKYDTEACDVGARHGRSPHGLTGQGGIINLKNLMLTCGVYPLQ</sequence>
<organism evidence="1 2">
    <name type="scientific">Albugo candida</name>
    <dbReference type="NCBI Taxonomy" id="65357"/>
    <lineage>
        <taxon>Eukaryota</taxon>
        <taxon>Sar</taxon>
        <taxon>Stramenopiles</taxon>
        <taxon>Oomycota</taxon>
        <taxon>Peronosporomycetes</taxon>
        <taxon>Albuginales</taxon>
        <taxon>Albuginaceae</taxon>
        <taxon>Albugo</taxon>
    </lineage>
</organism>
<dbReference type="AlphaFoldDB" id="A0A024GU17"/>
<name>A0A024GU17_9STRA</name>
<accession>A0A024GU17</accession>
<proteinExistence type="predicted"/>
<dbReference type="InParanoid" id="A0A024GU17"/>
<comment type="caution">
    <text evidence="1">The sequence shown here is derived from an EMBL/GenBank/DDBJ whole genome shotgun (WGS) entry which is preliminary data.</text>
</comment>
<evidence type="ECO:0000313" key="1">
    <source>
        <dbReference type="EMBL" id="CCI50434.1"/>
    </source>
</evidence>
<protein>
    <submittedName>
        <fullName evidence="1">Uncharacterized protein</fullName>
    </submittedName>
</protein>
<dbReference type="OrthoDB" id="289038at2759"/>
<dbReference type="EMBL" id="CAIX01000496">
    <property type="protein sequence ID" value="CCI50434.1"/>
    <property type="molecule type" value="Genomic_DNA"/>
</dbReference>